<organism evidence="2 3">
    <name type="scientific">Tuber magnatum</name>
    <name type="common">white Piedmont truffle</name>
    <dbReference type="NCBI Taxonomy" id="42249"/>
    <lineage>
        <taxon>Eukaryota</taxon>
        <taxon>Fungi</taxon>
        <taxon>Dikarya</taxon>
        <taxon>Ascomycota</taxon>
        <taxon>Pezizomycotina</taxon>
        <taxon>Pezizomycetes</taxon>
        <taxon>Pezizales</taxon>
        <taxon>Tuberaceae</taxon>
        <taxon>Tuber</taxon>
    </lineage>
</organism>
<evidence type="ECO:0000313" key="3">
    <source>
        <dbReference type="Proteomes" id="UP000246991"/>
    </source>
</evidence>
<feature type="non-terminal residue" evidence="2">
    <location>
        <position position="1"/>
    </location>
</feature>
<name>A0A317SVU5_9PEZI</name>
<feature type="transmembrane region" description="Helical" evidence="1">
    <location>
        <begin position="200"/>
        <end position="220"/>
    </location>
</feature>
<keyword evidence="1" id="KW-1133">Transmembrane helix</keyword>
<feature type="transmembrane region" description="Helical" evidence="1">
    <location>
        <begin position="54"/>
        <end position="74"/>
    </location>
</feature>
<dbReference type="AlphaFoldDB" id="A0A317SVU5"/>
<feature type="non-terminal residue" evidence="2">
    <location>
        <position position="307"/>
    </location>
</feature>
<evidence type="ECO:0000256" key="1">
    <source>
        <dbReference type="SAM" id="Phobius"/>
    </source>
</evidence>
<proteinExistence type="predicted"/>
<dbReference type="Proteomes" id="UP000246991">
    <property type="component" value="Unassembled WGS sequence"/>
</dbReference>
<dbReference type="STRING" id="42249.A0A317SVU5"/>
<dbReference type="GO" id="GO:0005886">
    <property type="term" value="C:plasma membrane"/>
    <property type="evidence" value="ECO:0007669"/>
    <property type="project" value="InterPro"/>
</dbReference>
<keyword evidence="1" id="KW-0812">Transmembrane</keyword>
<comment type="caution">
    <text evidence="2">The sequence shown here is derived from an EMBL/GenBank/DDBJ whole genome shotgun (WGS) entry which is preliminary data.</text>
</comment>
<dbReference type="GO" id="GO:0015079">
    <property type="term" value="F:potassium ion transmembrane transporter activity"/>
    <property type="evidence" value="ECO:0007669"/>
    <property type="project" value="InterPro"/>
</dbReference>
<dbReference type="EMBL" id="PYWC01000018">
    <property type="protein sequence ID" value="PWW77920.1"/>
    <property type="molecule type" value="Genomic_DNA"/>
</dbReference>
<dbReference type="PANTHER" id="PTHR36424">
    <property type="entry name" value="PHEROMONE-REGULATED MEMBRANE PROTEIN 6"/>
    <property type="match status" value="1"/>
</dbReference>
<protein>
    <submittedName>
        <fullName evidence="2">Uncharacterized protein</fullName>
    </submittedName>
</protein>
<evidence type="ECO:0000313" key="2">
    <source>
        <dbReference type="EMBL" id="PWW77920.1"/>
    </source>
</evidence>
<sequence>NLKDFSPNSFFTRTAYVWVYLSVLIAFLCVAADTYTAITLLVFNRWSSQIRPIIPFDVAKIIFALCIGLSYALYVVDWWHAAGVINRGGVADAYMDSIALRWHSIRGGAGKEDPGWKRFLVFARLTEKRGRRDYVALFTYFSFKGWMRVLFAEGPRVAINTVTLVSVIRADLIPDDATEALGAIGRFFENIGHLYSENRVQALILGAMTFTTIFWLFTIVRLTIACNMYLCYLIRAIGETSLEDYCRKRIDERMTEIVDENHKQGMRKDDFRQPTIPVISTPVGTGTPTDGNLFTESPVTYLHRQPT</sequence>
<dbReference type="PANTHER" id="PTHR36424:SF1">
    <property type="entry name" value="LOW AFFINITY K(+) TRANSPORTER 1-RELATED"/>
    <property type="match status" value="1"/>
</dbReference>
<accession>A0A317SVU5</accession>
<keyword evidence="3" id="KW-1185">Reference proteome</keyword>
<keyword evidence="1" id="KW-0472">Membrane</keyword>
<dbReference type="InterPro" id="IPR031606">
    <property type="entry name" value="Kch1/2"/>
</dbReference>
<feature type="transmembrane region" description="Helical" evidence="1">
    <location>
        <begin position="15"/>
        <end position="42"/>
    </location>
</feature>
<dbReference type="OrthoDB" id="2128042at2759"/>
<reference evidence="2 3" key="1">
    <citation type="submission" date="2018-03" db="EMBL/GenBank/DDBJ databases">
        <title>Genomes of Pezizomycetes fungi and the evolution of truffles.</title>
        <authorList>
            <person name="Murat C."/>
            <person name="Payen T."/>
            <person name="Noel B."/>
            <person name="Kuo A."/>
            <person name="Martin F.M."/>
        </authorList>
    </citation>
    <scope>NUCLEOTIDE SEQUENCE [LARGE SCALE GENOMIC DNA]</scope>
    <source>
        <strain evidence="2">091103-1</strain>
    </source>
</reference>
<gene>
    <name evidence="2" type="ORF">C7212DRAFT_63764</name>
</gene>
<dbReference type="Pfam" id="PF16944">
    <property type="entry name" value="KCH"/>
    <property type="match status" value="1"/>
</dbReference>